<dbReference type="STRING" id="1294263.JCM21531_3227"/>
<dbReference type="GO" id="GO:0005975">
    <property type="term" value="P:carbohydrate metabolic process"/>
    <property type="evidence" value="ECO:0007669"/>
    <property type="project" value="InterPro"/>
</dbReference>
<dbReference type="InterPro" id="IPR012341">
    <property type="entry name" value="6hp_glycosidase-like_sf"/>
</dbReference>
<organism evidence="1 2">
    <name type="scientific">Acetivibrio straminisolvens JCM 21531</name>
    <dbReference type="NCBI Taxonomy" id="1294263"/>
    <lineage>
        <taxon>Bacteria</taxon>
        <taxon>Bacillati</taxon>
        <taxon>Bacillota</taxon>
        <taxon>Clostridia</taxon>
        <taxon>Eubacteriales</taxon>
        <taxon>Oscillospiraceae</taxon>
        <taxon>Acetivibrio</taxon>
    </lineage>
</organism>
<accession>W4VAA4</accession>
<comment type="caution">
    <text evidence="1">The sequence shown here is derived from an EMBL/GenBank/DDBJ whole genome shotgun (WGS) entry which is preliminary data.</text>
</comment>
<dbReference type="AlphaFoldDB" id="W4VAA4"/>
<keyword evidence="2" id="KW-1185">Reference proteome</keyword>
<dbReference type="SUPFAM" id="SSF48208">
    <property type="entry name" value="Six-hairpin glycosidases"/>
    <property type="match status" value="1"/>
</dbReference>
<reference evidence="1" key="1">
    <citation type="journal article" date="2014" name="Genome Announc.">
        <title>Draft Genome Sequence of Clostridium straminisolvens Strain JCM 21531T, Isolated from a Cellulose-Degrading Bacterial Community.</title>
        <authorList>
            <person name="Yuki M."/>
            <person name="Oshima K."/>
            <person name="Suda W."/>
            <person name="Sakamoto M."/>
            <person name="Kitamura K."/>
            <person name="Iida T."/>
            <person name="Hattori M."/>
            <person name="Ohkuma M."/>
        </authorList>
    </citation>
    <scope>NUCLEOTIDE SEQUENCE [LARGE SCALE GENOMIC DNA]</scope>
    <source>
        <strain evidence="1">JCM 21531</strain>
    </source>
</reference>
<dbReference type="EMBL" id="BAVR01000043">
    <property type="protein sequence ID" value="GAE89679.1"/>
    <property type="molecule type" value="Genomic_DNA"/>
</dbReference>
<proteinExistence type="predicted"/>
<dbReference type="InterPro" id="IPR008928">
    <property type="entry name" value="6-hairpin_glycosidase_sf"/>
</dbReference>
<dbReference type="Gene3D" id="1.50.10.10">
    <property type="match status" value="1"/>
</dbReference>
<protein>
    <submittedName>
        <fullName evidence="1">Uncharacterized protein</fullName>
    </submittedName>
</protein>
<name>W4VAA4_9FIRM</name>
<evidence type="ECO:0000313" key="2">
    <source>
        <dbReference type="Proteomes" id="UP000019109"/>
    </source>
</evidence>
<evidence type="ECO:0000313" key="1">
    <source>
        <dbReference type="EMBL" id="GAE89679.1"/>
    </source>
</evidence>
<dbReference type="Proteomes" id="UP000019109">
    <property type="component" value="Unassembled WGS sequence"/>
</dbReference>
<gene>
    <name evidence="1" type="ORF">JCM21531_3227</name>
</gene>
<sequence length="90" mass="10006">MEKGKVYAWYNPHSKKPVSDMESTAVYALGSIFAGLSGDEVLSQKLLDRMLEFMVTDEDSKYYGGFGNSETGEFYSFDNLMALKALALAE</sequence>